<keyword evidence="2" id="KW-1185">Reference proteome</keyword>
<dbReference type="InterPro" id="IPR018247">
    <property type="entry name" value="EF_Hand_1_Ca_BS"/>
</dbReference>
<organism evidence="1 2">
    <name type="scientific">Adhaeretor mobilis</name>
    <dbReference type="NCBI Taxonomy" id="1930276"/>
    <lineage>
        <taxon>Bacteria</taxon>
        <taxon>Pseudomonadati</taxon>
        <taxon>Planctomycetota</taxon>
        <taxon>Planctomycetia</taxon>
        <taxon>Pirellulales</taxon>
        <taxon>Lacipirellulaceae</taxon>
        <taxon>Adhaeretor</taxon>
    </lineage>
</organism>
<dbReference type="EMBL" id="CP036263">
    <property type="protein sequence ID" value="QDS98262.1"/>
    <property type="molecule type" value="Genomic_DNA"/>
</dbReference>
<dbReference type="Gene3D" id="1.10.1330.10">
    <property type="entry name" value="Dockerin domain"/>
    <property type="match status" value="1"/>
</dbReference>
<name>A0A517MTS0_9BACT</name>
<gene>
    <name evidence="1" type="ORF">HG15A2_15350</name>
</gene>
<protein>
    <recommendedName>
        <fullName evidence="3">PEP-CTERM protein-sorting domain-containing protein</fullName>
    </recommendedName>
</protein>
<reference evidence="1 2" key="1">
    <citation type="submission" date="2019-02" db="EMBL/GenBank/DDBJ databases">
        <title>Deep-cultivation of Planctomycetes and their phenomic and genomic characterization uncovers novel biology.</title>
        <authorList>
            <person name="Wiegand S."/>
            <person name="Jogler M."/>
            <person name="Boedeker C."/>
            <person name="Pinto D."/>
            <person name="Vollmers J."/>
            <person name="Rivas-Marin E."/>
            <person name="Kohn T."/>
            <person name="Peeters S.H."/>
            <person name="Heuer A."/>
            <person name="Rast P."/>
            <person name="Oberbeckmann S."/>
            <person name="Bunk B."/>
            <person name="Jeske O."/>
            <person name="Meyerdierks A."/>
            <person name="Storesund J.E."/>
            <person name="Kallscheuer N."/>
            <person name="Luecker S."/>
            <person name="Lage O.M."/>
            <person name="Pohl T."/>
            <person name="Merkel B.J."/>
            <person name="Hornburger P."/>
            <person name="Mueller R.-W."/>
            <person name="Bruemmer F."/>
            <person name="Labrenz M."/>
            <person name="Spormann A.M."/>
            <person name="Op den Camp H."/>
            <person name="Overmann J."/>
            <person name="Amann R."/>
            <person name="Jetten M.S.M."/>
            <person name="Mascher T."/>
            <person name="Medema M.H."/>
            <person name="Devos D.P."/>
            <person name="Kaster A.-K."/>
            <person name="Ovreas L."/>
            <person name="Rohde M."/>
            <person name="Galperin M.Y."/>
            <person name="Jogler C."/>
        </authorList>
    </citation>
    <scope>NUCLEOTIDE SEQUENCE [LARGE SCALE GENOMIC DNA]</scope>
    <source>
        <strain evidence="1 2">HG15A2</strain>
    </source>
</reference>
<accession>A0A517MTS0</accession>
<dbReference type="GO" id="GO:0000272">
    <property type="term" value="P:polysaccharide catabolic process"/>
    <property type="evidence" value="ECO:0007669"/>
    <property type="project" value="InterPro"/>
</dbReference>
<dbReference type="PROSITE" id="PS00018">
    <property type="entry name" value="EF_HAND_1"/>
    <property type="match status" value="2"/>
</dbReference>
<sequence>MRSYLTPLLVVLTLLVTDLRADTNILSENFDSYVTGVNNDPDQAAFEAVWRPADGSGKVTLPTQGLLVPNTALVIDPPNDNPPGIQGQGVNILDNINEHDPDNDFQTPSFEIVPSSTQAVRLSGDMFDDTAGNKRASIGLRSVYDRDVFTPTTTNVIELGHWNSVESMTDPTDGTPVSDVTGYAYRVVLFDSSSIGAPLIQTPNWQYFPLDPILDTKDSAAEPNPDGLVTPVDIGVGWHRYTATITETTVTFELDLFRDGLANTEATEGVGTPGVDSSVTWTIAPQDGNDTDAFDYDPFNSLRIGGPSGVSGNNESVVDNISIDLIDLVVAGDNADFDGSNLVDGEDFLTLQQNFGTADPLFADGDANGDGFIDDLDVGIFQTQYGTNPNAVASAAAVPEPSTAVLGLLFALCACSLGRSSKPVV</sequence>
<proteinExistence type="predicted"/>
<dbReference type="InterPro" id="IPR036439">
    <property type="entry name" value="Dockerin_dom_sf"/>
</dbReference>
<dbReference type="KEGG" id="amob:HG15A2_15350"/>
<evidence type="ECO:0000313" key="1">
    <source>
        <dbReference type="EMBL" id="QDS98262.1"/>
    </source>
</evidence>
<dbReference type="OrthoDB" id="286964at2"/>
<dbReference type="Proteomes" id="UP000319852">
    <property type="component" value="Chromosome"/>
</dbReference>
<evidence type="ECO:0000313" key="2">
    <source>
        <dbReference type="Proteomes" id="UP000319852"/>
    </source>
</evidence>
<evidence type="ECO:0008006" key="3">
    <source>
        <dbReference type="Google" id="ProtNLM"/>
    </source>
</evidence>
<dbReference type="AlphaFoldDB" id="A0A517MTS0"/>
<dbReference type="RefSeq" id="WP_145059278.1">
    <property type="nucleotide sequence ID" value="NZ_CP036263.1"/>
</dbReference>